<feature type="non-terminal residue" evidence="2">
    <location>
        <position position="345"/>
    </location>
</feature>
<dbReference type="Proteomes" id="UP000326759">
    <property type="component" value="Unassembled WGS sequence"/>
</dbReference>
<dbReference type="InterPro" id="IPR035940">
    <property type="entry name" value="CAP_sf"/>
</dbReference>
<accession>A0A5N5SNN7</accession>
<dbReference type="PRINTS" id="PR00837">
    <property type="entry name" value="V5TPXLIKE"/>
</dbReference>
<dbReference type="SUPFAM" id="SSF55797">
    <property type="entry name" value="PR-1-like"/>
    <property type="match status" value="1"/>
</dbReference>
<name>A0A5N5SNN7_9CRUS</name>
<dbReference type="CDD" id="cd05380">
    <property type="entry name" value="CAP_euk"/>
    <property type="match status" value="1"/>
</dbReference>
<dbReference type="EMBL" id="SEYY01022901">
    <property type="protein sequence ID" value="KAB7495209.1"/>
    <property type="molecule type" value="Genomic_DNA"/>
</dbReference>
<dbReference type="PANTHER" id="PTHR10334">
    <property type="entry name" value="CYSTEINE-RICH SECRETORY PROTEIN-RELATED"/>
    <property type="match status" value="1"/>
</dbReference>
<dbReference type="Gene3D" id="3.40.33.10">
    <property type="entry name" value="CAP"/>
    <property type="match status" value="1"/>
</dbReference>
<sequence>MCELSYQQSNQYYCWISINHSSDKSTKYILNCILTNGEEQDMQELEILDWHNSIREKVATGMETGAKDGKTLPKASNMHKLVSCFNIWNEKLARNAQDWANNSISGNDCETCRETLNDAFSNVGQNIAENVAEDAPTSSNFVTLMNDLYTNQVKHFPESAINNYAAPTDEDYSHYSQVIWGRTKEVGCGAVVREIGGINITLFVCDYRESGNRIGSPVYKTGNPCAECPLDTCSGSLCEHTTGIHKFEAITQPCRSVKMLWLVVIAVVSNIQHGLADCNYCLTPDYPHTMCKHLQEPACGEQYIFNEDEKKIILKLYNDIRQRVFDGKEMNTKGPLPRPCNMCNL</sequence>
<organism evidence="2 3">
    <name type="scientific">Armadillidium nasatum</name>
    <dbReference type="NCBI Taxonomy" id="96803"/>
    <lineage>
        <taxon>Eukaryota</taxon>
        <taxon>Metazoa</taxon>
        <taxon>Ecdysozoa</taxon>
        <taxon>Arthropoda</taxon>
        <taxon>Crustacea</taxon>
        <taxon>Multicrustacea</taxon>
        <taxon>Malacostraca</taxon>
        <taxon>Eumalacostraca</taxon>
        <taxon>Peracarida</taxon>
        <taxon>Isopoda</taxon>
        <taxon>Oniscidea</taxon>
        <taxon>Crinocheta</taxon>
        <taxon>Armadillidiidae</taxon>
        <taxon>Armadillidium</taxon>
    </lineage>
</organism>
<dbReference type="InterPro" id="IPR001283">
    <property type="entry name" value="CRISP-related"/>
</dbReference>
<protein>
    <submittedName>
        <fullName evidence="2">Cysteine-rich venom protein LEI1</fullName>
    </submittedName>
</protein>
<dbReference type="InterPro" id="IPR014044">
    <property type="entry name" value="CAP_dom"/>
</dbReference>
<gene>
    <name evidence="2" type="primary">CRVP_0</name>
    <name evidence="2" type="ORF">Anas_01847</name>
</gene>
<dbReference type="Pfam" id="PF00188">
    <property type="entry name" value="CAP"/>
    <property type="match status" value="1"/>
</dbReference>
<dbReference type="AlphaFoldDB" id="A0A5N5SNN7"/>
<evidence type="ECO:0000313" key="3">
    <source>
        <dbReference type="Proteomes" id="UP000326759"/>
    </source>
</evidence>
<evidence type="ECO:0000313" key="2">
    <source>
        <dbReference type="EMBL" id="KAB7495209.1"/>
    </source>
</evidence>
<proteinExistence type="predicted"/>
<evidence type="ECO:0000259" key="1">
    <source>
        <dbReference type="SMART" id="SM00198"/>
    </source>
</evidence>
<keyword evidence="3" id="KW-1185">Reference proteome</keyword>
<dbReference type="OrthoDB" id="414826at2759"/>
<dbReference type="SMART" id="SM00198">
    <property type="entry name" value="SCP"/>
    <property type="match status" value="1"/>
</dbReference>
<feature type="domain" description="SCP" evidence="1">
    <location>
        <begin position="42"/>
        <end position="215"/>
    </location>
</feature>
<comment type="caution">
    <text evidence="2">The sequence shown here is derived from an EMBL/GenBank/DDBJ whole genome shotgun (WGS) entry which is preliminary data.</text>
</comment>
<reference evidence="2 3" key="1">
    <citation type="journal article" date="2019" name="PLoS Biol.">
        <title>Sex chromosomes control vertical transmission of feminizing Wolbachia symbionts in an isopod.</title>
        <authorList>
            <person name="Becking T."/>
            <person name="Chebbi M.A."/>
            <person name="Giraud I."/>
            <person name="Moumen B."/>
            <person name="Laverre T."/>
            <person name="Caubet Y."/>
            <person name="Peccoud J."/>
            <person name="Gilbert C."/>
            <person name="Cordaux R."/>
        </authorList>
    </citation>
    <scope>NUCLEOTIDE SEQUENCE [LARGE SCALE GENOMIC DNA]</scope>
    <source>
        <strain evidence="2">ANa2</strain>
        <tissue evidence="2">Whole body excluding digestive tract and cuticle</tissue>
    </source>
</reference>